<dbReference type="EMBL" id="JAPNUD010000217">
    <property type="protein sequence ID" value="MDA0646694.1"/>
    <property type="molecule type" value="Genomic_DNA"/>
</dbReference>
<evidence type="ECO:0000259" key="1">
    <source>
        <dbReference type="Pfam" id="PF04738"/>
    </source>
</evidence>
<proteinExistence type="predicted"/>
<dbReference type="Proteomes" id="UP001212498">
    <property type="component" value="Unassembled WGS sequence"/>
</dbReference>
<evidence type="ECO:0000313" key="3">
    <source>
        <dbReference type="Proteomes" id="UP001212498"/>
    </source>
</evidence>
<comment type="caution">
    <text evidence="2">The sequence shown here is derived from an EMBL/GenBank/DDBJ whole genome shotgun (WGS) entry which is preliminary data.</text>
</comment>
<dbReference type="Pfam" id="PF04738">
    <property type="entry name" value="Lant_dehydr_N"/>
    <property type="match status" value="1"/>
</dbReference>
<evidence type="ECO:0000313" key="2">
    <source>
        <dbReference type="EMBL" id="MDA0646694.1"/>
    </source>
</evidence>
<gene>
    <name evidence="2" type="ORF">OUY24_39215</name>
</gene>
<dbReference type="RefSeq" id="WP_271279914.1">
    <property type="nucleotide sequence ID" value="NZ_BAABFD010000010.1"/>
</dbReference>
<organism evidence="2 3">
    <name type="scientific">Nonomuraea ferruginea</name>
    <dbReference type="NCBI Taxonomy" id="46174"/>
    <lineage>
        <taxon>Bacteria</taxon>
        <taxon>Bacillati</taxon>
        <taxon>Actinomycetota</taxon>
        <taxon>Actinomycetes</taxon>
        <taxon>Streptosporangiales</taxon>
        <taxon>Streptosporangiaceae</taxon>
        <taxon>Nonomuraea</taxon>
    </lineage>
</organism>
<name>A0ABT4TBB8_9ACTN</name>
<feature type="domain" description="Lantibiotic dehydratase N-terminal" evidence="1">
    <location>
        <begin position="4"/>
        <end position="159"/>
    </location>
</feature>
<keyword evidence="3" id="KW-1185">Reference proteome</keyword>
<protein>
    <submittedName>
        <fullName evidence="2">Lantibiotic dehydratase</fullName>
    </submittedName>
</protein>
<accession>A0ABT4TBB8</accession>
<dbReference type="InterPro" id="IPR006827">
    <property type="entry name" value="Lant_deHydtase_N"/>
</dbReference>
<sequence length="160" mass="17376">MWAEPSIAEAVTVASPAFANRVNAVCAGHRPSAGQVRRMIVTLARYLARMRGRATPFGIFAGVAPVRFGETVPAYWPANHAVHARADAAWLAAVIGRLERCSTLRRRQRVEMNDFAVARGDRLVVGWQPHASMMSDGPAPQVSVRYGTVVRAIVQAARST</sequence>
<reference evidence="2 3" key="1">
    <citation type="submission" date="2022-11" db="EMBL/GenBank/DDBJ databases">
        <title>Nonomuraea corallina sp. nov., a new species of the genus Nonomuraea isolated from sea side sediment in Thai sea.</title>
        <authorList>
            <person name="Ngamcharungchit C."/>
            <person name="Matsumoto A."/>
            <person name="Suriyachadkun C."/>
            <person name="Panbangred W."/>
            <person name="Inahashi Y."/>
            <person name="Intra B."/>
        </authorList>
    </citation>
    <scope>NUCLEOTIDE SEQUENCE [LARGE SCALE GENOMIC DNA]</scope>
    <source>
        <strain evidence="2 3">DSM 43553</strain>
    </source>
</reference>